<keyword evidence="3" id="KW-1185">Reference proteome</keyword>
<organism evidence="2 3">
    <name type="scientific">Hymenobacter crusticola</name>
    <dbReference type="NCBI Taxonomy" id="1770526"/>
    <lineage>
        <taxon>Bacteria</taxon>
        <taxon>Pseudomonadati</taxon>
        <taxon>Bacteroidota</taxon>
        <taxon>Cytophagia</taxon>
        <taxon>Cytophagales</taxon>
        <taxon>Hymenobacteraceae</taxon>
        <taxon>Hymenobacter</taxon>
    </lineage>
</organism>
<dbReference type="InterPro" id="IPR053863">
    <property type="entry name" value="Glyoxy/Ble-like_N"/>
</dbReference>
<reference evidence="2 3" key="1">
    <citation type="submission" date="2017-01" db="EMBL/GenBank/DDBJ databases">
        <title>A new Hymenobacter.</title>
        <authorList>
            <person name="Liang Y."/>
            <person name="Feng F."/>
        </authorList>
    </citation>
    <scope>NUCLEOTIDE SEQUENCE [LARGE SCALE GENOMIC DNA]</scope>
    <source>
        <strain evidence="2">MIMBbqt21</strain>
    </source>
</reference>
<name>A0A243WL86_9BACT</name>
<evidence type="ECO:0000259" key="1">
    <source>
        <dbReference type="PROSITE" id="PS51819"/>
    </source>
</evidence>
<dbReference type="Proteomes" id="UP000194873">
    <property type="component" value="Unassembled WGS sequence"/>
</dbReference>
<protein>
    <recommendedName>
        <fullName evidence="1">VOC domain-containing protein</fullName>
    </recommendedName>
</protein>
<gene>
    <name evidence="2" type="ORF">BXP70_01065</name>
</gene>
<dbReference type="PANTHER" id="PTHR36503:SF2">
    <property type="entry name" value="BLR2408 PROTEIN"/>
    <property type="match status" value="1"/>
</dbReference>
<sequence>MATQIFVNLPVKDLNASIEFFTKLGFQFNQQFTDENATCMVVSDTIYVMLLVEPFFQGFTTKAMIDATRSTEVIITLSVDNRETVDTLVDKALAAGGQPLKEIQNPELMYARNFEDLDGHHWEVLYMDPAAVQQEQPATAVAI</sequence>
<comment type="caution">
    <text evidence="2">The sequence shown here is derived from an EMBL/GenBank/DDBJ whole genome shotgun (WGS) entry which is preliminary data.</text>
</comment>
<dbReference type="Pfam" id="PF22677">
    <property type="entry name" value="Ble-like_N"/>
    <property type="match status" value="1"/>
</dbReference>
<dbReference type="OrthoDB" id="9798430at2"/>
<evidence type="ECO:0000313" key="3">
    <source>
        <dbReference type="Proteomes" id="UP000194873"/>
    </source>
</evidence>
<dbReference type="InterPro" id="IPR037523">
    <property type="entry name" value="VOC_core"/>
</dbReference>
<dbReference type="PANTHER" id="PTHR36503">
    <property type="entry name" value="BLR2520 PROTEIN"/>
    <property type="match status" value="1"/>
</dbReference>
<dbReference type="PROSITE" id="PS51819">
    <property type="entry name" value="VOC"/>
    <property type="match status" value="1"/>
</dbReference>
<dbReference type="AlphaFoldDB" id="A0A243WL86"/>
<dbReference type="RefSeq" id="WP_086592156.1">
    <property type="nucleotide sequence ID" value="NZ_MTSE01000001.1"/>
</dbReference>
<dbReference type="InterPro" id="IPR029068">
    <property type="entry name" value="Glyas_Bleomycin-R_OHBP_Dase"/>
</dbReference>
<dbReference type="Gene3D" id="3.10.180.10">
    <property type="entry name" value="2,3-Dihydroxybiphenyl 1,2-Dioxygenase, domain 1"/>
    <property type="match status" value="1"/>
</dbReference>
<feature type="domain" description="VOC" evidence="1">
    <location>
        <begin position="3"/>
        <end position="127"/>
    </location>
</feature>
<proteinExistence type="predicted"/>
<dbReference type="EMBL" id="MTSE01000001">
    <property type="protein sequence ID" value="OUJ75911.1"/>
    <property type="molecule type" value="Genomic_DNA"/>
</dbReference>
<evidence type="ECO:0000313" key="2">
    <source>
        <dbReference type="EMBL" id="OUJ75911.1"/>
    </source>
</evidence>
<dbReference type="SUPFAM" id="SSF54593">
    <property type="entry name" value="Glyoxalase/Bleomycin resistance protein/Dihydroxybiphenyl dioxygenase"/>
    <property type="match status" value="1"/>
</dbReference>
<accession>A0A243WL86</accession>